<comment type="caution">
    <text evidence="1">The sequence shown here is derived from an EMBL/GenBank/DDBJ whole genome shotgun (WGS) entry which is preliminary data.</text>
</comment>
<accession>A0AAN9SFG3</accession>
<evidence type="ECO:0000313" key="2">
    <source>
        <dbReference type="Proteomes" id="UP001386955"/>
    </source>
</evidence>
<evidence type="ECO:0000313" key="1">
    <source>
        <dbReference type="EMBL" id="KAK7392397.1"/>
    </source>
</evidence>
<dbReference type="Proteomes" id="UP001386955">
    <property type="component" value="Unassembled WGS sequence"/>
</dbReference>
<organism evidence="1 2">
    <name type="scientific">Psophocarpus tetragonolobus</name>
    <name type="common">Winged bean</name>
    <name type="synonym">Dolichos tetragonolobus</name>
    <dbReference type="NCBI Taxonomy" id="3891"/>
    <lineage>
        <taxon>Eukaryota</taxon>
        <taxon>Viridiplantae</taxon>
        <taxon>Streptophyta</taxon>
        <taxon>Embryophyta</taxon>
        <taxon>Tracheophyta</taxon>
        <taxon>Spermatophyta</taxon>
        <taxon>Magnoliopsida</taxon>
        <taxon>eudicotyledons</taxon>
        <taxon>Gunneridae</taxon>
        <taxon>Pentapetalae</taxon>
        <taxon>rosids</taxon>
        <taxon>fabids</taxon>
        <taxon>Fabales</taxon>
        <taxon>Fabaceae</taxon>
        <taxon>Papilionoideae</taxon>
        <taxon>50 kb inversion clade</taxon>
        <taxon>NPAAA clade</taxon>
        <taxon>indigoferoid/millettioid clade</taxon>
        <taxon>Phaseoleae</taxon>
        <taxon>Psophocarpus</taxon>
    </lineage>
</organism>
<name>A0AAN9SFG3_PSOTE</name>
<proteinExistence type="predicted"/>
<dbReference type="AlphaFoldDB" id="A0AAN9SFG3"/>
<dbReference type="EMBL" id="JAYMYS010000005">
    <property type="protein sequence ID" value="KAK7392397.1"/>
    <property type="molecule type" value="Genomic_DNA"/>
</dbReference>
<gene>
    <name evidence="1" type="ORF">VNO78_20836</name>
</gene>
<keyword evidence="2" id="KW-1185">Reference proteome</keyword>
<reference evidence="1 2" key="1">
    <citation type="submission" date="2024-01" db="EMBL/GenBank/DDBJ databases">
        <title>The genomes of 5 underutilized Papilionoideae crops provide insights into root nodulation and disease resistanc.</title>
        <authorList>
            <person name="Jiang F."/>
        </authorList>
    </citation>
    <scope>NUCLEOTIDE SEQUENCE [LARGE SCALE GENOMIC DNA]</scope>
    <source>
        <strain evidence="1">DUOXIRENSHENG_FW03</strain>
        <tissue evidence="1">Leaves</tissue>
    </source>
</reference>
<sequence length="83" mass="9439">MLVSVQMNLCLILEAEDWFDQHLNGVLTERKEGSQGGPRYNTFPSLYFLHPILSLFPHSFQLIKQLSPPIDFPFSIEAMCLGA</sequence>
<protein>
    <submittedName>
        <fullName evidence="1">Uncharacterized protein</fullName>
    </submittedName>
</protein>